<reference evidence="4" key="1">
    <citation type="submission" date="2025-08" db="UniProtKB">
        <authorList>
            <consortium name="RefSeq"/>
        </authorList>
    </citation>
    <scope>IDENTIFICATION</scope>
    <source>
        <tissue evidence="4">Whole body</tissue>
    </source>
</reference>
<feature type="transmembrane region" description="Helical" evidence="1">
    <location>
        <begin position="467"/>
        <end position="489"/>
    </location>
</feature>
<feature type="transmembrane region" description="Helical" evidence="1">
    <location>
        <begin position="440"/>
        <end position="460"/>
    </location>
</feature>
<dbReference type="PANTHER" id="PTHR11161">
    <property type="entry name" value="O-ACYLTRANSFERASE"/>
    <property type="match status" value="1"/>
</dbReference>
<dbReference type="PANTHER" id="PTHR11161:SF0">
    <property type="entry name" value="O-ACYLTRANSFERASE LIKE PROTEIN"/>
    <property type="match status" value="1"/>
</dbReference>
<feature type="transmembrane region" description="Helical" evidence="1">
    <location>
        <begin position="337"/>
        <end position="355"/>
    </location>
</feature>
<dbReference type="Proteomes" id="UP000694924">
    <property type="component" value="Unplaced"/>
</dbReference>
<feature type="domain" description="Nose resistant-to-fluoxetine protein N-terminal" evidence="2">
    <location>
        <begin position="59"/>
        <end position="201"/>
    </location>
</feature>
<feature type="transmembrane region" description="Helical" evidence="1">
    <location>
        <begin position="587"/>
        <end position="608"/>
    </location>
</feature>
<feature type="transmembrane region" description="Helical" evidence="1">
    <location>
        <begin position="509"/>
        <end position="534"/>
    </location>
</feature>
<evidence type="ECO:0000313" key="3">
    <source>
        <dbReference type="Proteomes" id="UP000694924"/>
    </source>
</evidence>
<sequence>MSVLRPILNNPYHFSIYFHMFIIIFSTIIFNVQPGLSIKPETVLSNILLRPFEPTKWSTKECQRDSAIYLEELSRYTPWALKMYDASVKIPTGIITGNYKQLGNYNECLQVKSDQGISGQSCSATIQFEVAEDNSTSKELDFADLLVNVATASNATKWRSGNTIAYEWMLCVPSSCNHSEVQEFLDIHLDPLKVEGRLDFVINVPITSCHTLETERTTFNLSDWIYISILLIFSLIIIVSTAFDISRKGHLSSSNRKGKKYILLNSFSIYTNCKNLFNTDRPQGCIPCLDGLRFLSICWIIYGHTYYIEVMGINMDLTQVPKMHENWSKMLVLNGNMVTDTFFLLSGVLLAYTEVIKKEKSTEWKFDVVGLYLHRYARLTPAYAMMIGFYATIYYKFGSGPHWDTWVGSNQNYCRDNWWTNLLYVNNYVNVADMCMSQSWYLAVDMQLIWLSPIFLYPMLKPMRRIFFWIIIGAAFVLSILLPFAMTFFNRFTATMLYYKEQSDVANVFLYIYTRVYTRAGPYIVGLALGYLLAKRKFDGIKLRKLYVVIGWLVAIVVAISAVFGAREMYFDDHPYNRLEASFYAGMHRHAFALVVSWIIFCCVYGYAGLVGELLSWRGWAPLSRLTYSAYLCHYVFILSRAGSVRTTGNLTSMSVMYTFFGNLSFTMALSLLWSLSFEIPFIILDRTFLSRKKKKTCTSKHDQVNKERYHSSMDFREEVYKTSKHDQVNKEGYYSSMDSREEAYKTSKHDQVNKEEYYSSMDSREEVYKTAKHDQVNKEGYYSSMDSREEVYRTIDDPSWSRAQITSTENAIEIAATSANDYINNKKQKNKSLTLPEGKTENDNCTNDNCVYIINAFEVDKNRNSYVKSDLEEIRTLTERK</sequence>
<keyword evidence="1" id="KW-0812">Transmembrane</keyword>
<dbReference type="RefSeq" id="XP_015186718.1">
    <property type="nucleotide sequence ID" value="XM_015331232.1"/>
</dbReference>
<dbReference type="GeneID" id="107071855"/>
<accession>A0ABM1J2N1</accession>
<dbReference type="Pfam" id="PF20146">
    <property type="entry name" value="NRF"/>
    <property type="match status" value="1"/>
</dbReference>
<feature type="transmembrane region" description="Helical" evidence="1">
    <location>
        <begin position="224"/>
        <end position="243"/>
    </location>
</feature>
<dbReference type="SMART" id="SM00703">
    <property type="entry name" value="NRF"/>
    <property type="match status" value="1"/>
</dbReference>
<evidence type="ECO:0000256" key="1">
    <source>
        <dbReference type="SAM" id="Phobius"/>
    </source>
</evidence>
<feature type="transmembrane region" description="Helical" evidence="1">
    <location>
        <begin position="546"/>
        <end position="567"/>
    </location>
</feature>
<organism evidence="3 4">
    <name type="scientific">Polistes dominula</name>
    <name type="common">European paper wasp</name>
    <name type="synonym">Vespa dominula</name>
    <dbReference type="NCBI Taxonomy" id="743375"/>
    <lineage>
        <taxon>Eukaryota</taxon>
        <taxon>Metazoa</taxon>
        <taxon>Ecdysozoa</taxon>
        <taxon>Arthropoda</taxon>
        <taxon>Hexapoda</taxon>
        <taxon>Insecta</taxon>
        <taxon>Pterygota</taxon>
        <taxon>Neoptera</taxon>
        <taxon>Endopterygota</taxon>
        <taxon>Hymenoptera</taxon>
        <taxon>Apocrita</taxon>
        <taxon>Aculeata</taxon>
        <taxon>Vespoidea</taxon>
        <taxon>Vespidae</taxon>
        <taxon>Polistinae</taxon>
        <taxon>Polistini</taxon>
        <taxon>Polistes</taxon>
    </lineage>
</organism>
<gene>
    <name evidence="4" type="primary">LOC107071855</name>
</gene>
<feature type="transmembrane region" description="Helical" evidence="1">
    <location>
        <begin position="660"/>
        <end position="685"/>
    </location>
</feature>
<proteinExistence type="predicted"/>
<dbReference type="InterPro" id="IPR052728">
    <property type="entry name" value="O2_lipid_transport_reg"/>
</dbReference>
<feature type="transmembrane region" description="Helical" evidence="1">
    <location>
        <begin position="12"/>
        <end position="32"/>
    </location>
</feature>
<keyword evidence="3" id="KW-1185">Reference proteome</keyword>
<dbReference type="InterPro" id="IPR006621">
    <property type="entry name" value="Nose-resist-to-fluoxetine_N"/>
</dbReference>
<evidence type="ECO:0000259" key="2">
    <source>
        <dbReference type="SMART" id="SM00703"/>
    </source>
</evidence>
<keyword evidence="1" id="KW-1133">Transmembrane helix</keyword>
<dbReference type="InterPro" id="IPR002656">
    <property type="entry name" value="Acyl_transf_3_dom"/>
</dbReference>
<keyword evidence="1" id="KW-0472">Membrane</keyword>
<evidence type="ECO:0000313" key="4">
    <source>
        <dbReference type="RefSeq" id="XP_015186718.1"/>
    </source>
</evidence>
<dbReference type="Pfam" id="PF01757">
    <property type="entry name" value="Acyl_transf_3"/>
    <property type="match status" value="1"/>
</dbReference>
<feature type="transmembrane region" description="Helical" evidence="1">
    <location>
        <begin position="376"/>
        <end position="395"/>
    </location>
</feature>
<name>A0ABM1J2N1_POLDO</name>
<protein>
    <submittedName>
        <fullName evidence="4">Nose resistant to fluoxetine protein 6 isoform X1</fullName>
    </submittedName>
</protein>